<reference evidence="2 3" key="1">
    <citation type="submission" date="2006-10" db="EMBL/GenBank/DDBJ databases">
        <authorList>
            <person name="Fleischmann R.D."/>
            <person name="Dodson R.J."/>
            <person name="Haft D.H."/>
            <person name="Merkel J.S."/>
            <person name="Nelson W.C."/>
            <person name="Fraser C.M."/>
        </authorList>
    </citation>
    <scope>NUCLEOTIDE SEQUENCE [LARGE SCALE GENOMIC DNA]</scope>
    <source>
        <strain evidence="2 3">104</strain>
    </source>
</reference>
<dbReference type="AlphaFoldDB" id="A0A0H2ZTC0"/>
<sequence length="81" mass="9032">MVDPDESVAQSRYNEADPEDLVAQFDRRIARLVDALNSLSDEAADRTVTLDGRQVSVALVARSAWHECHHHLRDIRGCSSS</sequence>
<dbReference type="InterPro" id="IPR024775">
    <property type="entry name" value="DinB-like"/>
</dbReference>
<proteinExistence type="predicted"/>
<dbReference type="HOGENOM" id="CLU_2570071_0_0_11"/>
<dbReference type="KEGG" id="mav:MAV_1853"/>
<evidence type="ECO:0000313" key="3">
    <source>
        <dbReference type="Proteomes" id="UP000001574"/>
    </source>
</evidence>
<dbReference type="RefSeq" id="WP_011724391.1">
    <property type="nucleotide sequence ID" value="NC_008595.1"/>
</dbReference>
<evidence type="ECO:0000259" key="1">
    <source>
        <dbReference type="Pfam" id="PF12867"/>
    </source>
</evidence>
<accession>A0A0H2ZTC0</accession>
<feature type="domain" description="DinB-like" evidence="1">
    <location>
        <begin position="12"/>
        <end position="71"/>
    </location>
</feature>
<dbReference type="Gene3D" id="1.20.120.450">
    <property type="entry name" value="dinb family like domain"/>
    <property type="match status" value="1"/>
</dbReference>
<evidence type="ECO:0000313" key="2">
    <source>
        <dbReference type="EMBL" id="ABK65041.1"/>
    </source>
</evidence>
<dbReference type="Pfam" id="PF12867">
    <property type="entry name" value="DinB_2"/>
    <property type="match status" value="1"/>
</dbReference>
<protein>
    <submittedName>
        <fullName evidence="2">MFS transporter</fullName>
    </submittedName>
</protein>
<dbReference type="InterPro" id="IPR034660">
    <property type="entry name" value="DinB/YfiT-like"/>
</dbReference>
<organism evidence="2 3">
    <name type="scientific">Mycobacterium avium (strain 104)</name>
    <dbReference type="NCBI Taxonomy" id="243243"/>
    <lineage>
        <taxon>Bacteria</taxon>
        <taxon>Bacillati</taxon>
        <taxon>Actinomycetota</taxon>
        <taxon>Actinomycetes</taxon>
        <taxon>Mycobacteriales</taxon>
        <taxon>Mycobacteriaceae</taxon>
        <taxon>Mycobacterium</taxon>
        <taxon>Mycobacterium avium complex (MAC)</taxon>
    </lineage>
</organism>
<name>A0A0H2ZTC0_MYCA1</name>
<gene>
    <name evidence="2" type="ordered locus">MAV_1853</name>
</gene>
<dbReference type="EMBL" id="CP000479">
    <property type="protein sequence ID" value="ABK65041.1"/>
    <property type="molecule type" value="Genomic_DNA"/>
</dbReference>
<dbReference type="SUPFAM" id="SSF109854">
    <property type="entry name" value="DinB/YfiT-like putative metalloenzymes"/>
    <property type="match status" value="1"/>
</dbReference>
<dbReference type="Proteomes" id="UP000001574">
    <property type="component" value="Chromosome"/>
</dbReference>